<accession>A0ACB8UI03</accession>
<dbReference type="EMBL" id="MU274901">
    <property type="protein sequence ID" value="KAI0093869.1"/>
    <property type="molecule type" value="Genomic_DNA"/>
</dbReference>
<proteinExistence type="predicted"/>
<dbReference type="Proteomes" id="UP001055072">
    <property type="component" value="Unassembled WGS sequence"/>
</dbReference>
<reference evidence="1" key="1">
    <citation type="journal article" date="2021" name="Environ. Microbiol.">
        <title>Gene family expansions and transcriptome signatures uncover fungal adaptations to wood decay.</title>
        <authorList>
            <person name="Hage H."/>
            <person name="Miyauchi S."/>
            <person name="Viragh M."/>
            <person name="Drula E."/>
            <person name="Min B."/>
            <person name="Chaduli D."/>
            <person name="Navarro D."/>
            <person name="Favel A."/>
            <person name="Norest M."/>
            <person name="Lesage-Meessen L."/>
            <person name="Balint B."/>
            <person name="Merenyi Z."/>
            <person name="de Eugenio L."/>
            <person name="Morin E."/>
            <person name="Martinez A.T."/>
            <person name="Baldrian P."/>
            <person name="Stursova M."/>
            <person name="Martinez M.J."/>
            <person name="Novotny C."/>
            <person name="Magnuson J.K."/>
            <person name="Spatafora J.W."/>
            <person name="Maurice S."/>
            <person name="Pangilinan J."/>
            <person name="Andreopoulos W."/>
            <person name="LaButti K."/>
            <person name="Hundley H."/>
            <person name="Na H."/>
            <person name="Kuo A."/>
            <person name="Barry K."/>
            <person name="Lipzen A."/>
            <person name="Henrissat B."/>
            <person name="Riley R."/>
            <person name="Ahrendt S."/>
            <person name="Nagy L.G."/>
            <person name="Grigoriev I.V."/>
            <person name="Martin F."/>
            <person name="Rosso M.N."/>
        </authorList>
    </citation>
    <scope>NUCLEOTIDE SEQUENCE</scope>
    <source>
        <strain evidence="1">CBS 384.51</strain>
    </source>
</reference>
<organism evidence="1 2">
    <name type="scientific">Irpex rosettiformis</name>
    <dbReference type="NCBI Taxonomy" id="378272"/>
    <lineage>
        <taxon>Eukaryota</taxon>
        <taxon>Fungi</taxon>
        <taxon>Dikarya</taxon>
        <taxon>Basidiomycota</taxon>
        <taxon>Agaricomycotina</taxon>
        <taxon>Agaricomycetes</taxon>
        <taxon>Polyporales</taxon>
        <taxon>Irpicaceae</taxon>
        <taxon>Irpex</taxon>
    </lineage>
</organism>
<protein>
    <submittedName>
        <fullName evidence="1">Uncharacterized protein</fullName>
    </submittedName>
</protein>
<sequence length="253" mass="29954">MSSRYDNRRRDYDRGDYERDRDRGQRYNDRPPHRDRRDGRSRSRSPRRGGGADRDKRPIGMLFTTKVSFRLLTVMIDRRDYGRDRNYRDDRRRDDRDRDRDRKEIYRDDERREPRESERDRREPLRRDPGRERDGGHRAGDRGTDSAHRLDGRSEPLRGETSDKYTPTGSEEAKSRQLSEMPTEDGEEGEAMDATNEDDAAMMAMMGLTGFGTTKGKRVEGNQEGSANVKKIRTWRQYMNRRGGFNRPLDKIK</sequence>
<comment type="caution">
    <text evidence="1">The sequence shown here is derived from an EMBL/GenBank/DDBJ whole genome shotgun (WGS) entry which is preliminary data.</text>
</comment>
<name>A0ACB8UI03_9APHY</name>
<gene>
    <name evidence="1" type="ORF">BDY19DRAFT_281043</name>
</gene>
<evidence type="ECO:0000313" key="1">
    <source>
        <dbReference type="EMBL" id="KAI0093869.1"/>
    </source>
</evidence>
<evidence type="ECO:0000313" key="2">
    <source>
        <dbReference type="Proteomes" id="UP001055072"/>
    </source>
</evidence>
<keyword evidence="2" id="KW-1185">Reference proteome</keyword>